<evidence type="ECO:0000256" key="5">
    <source>
        <dbReference type="HAMAP-Rule" id="MF_00223"/>
    </source>
</evidence>
<organism evidence="7 8">
    <name type="scientific">Sumerlaea chitinivorans</name>
    <dbReference type="NCBI Taxonomy" id="2250252"/>
    <lineage>
        <taxon>Bacteria</taxon>
        <taxon>Candidatus Sumerlaeota</taxon>
        <taxon>Candidatus Sumerlaeia</taxon>
        <taxon>Candidatus Sumerlaeales</taxon>
        <taxon>Candidatus Sumerlaeaceae</taxon>
        <taxon>Candidatus Sumerlaea</taxon>
    </lineage>
</organism>
<evidence type="ECO:0000256" key="4">
    <source>
        <dbReference type="ARBA" id="ARBA00022801"/>
    </source>
</evidence>
<dbReference type="GO" id="GO:0008270">
    <property type="term" value="F:zinc ion binding"/>
    <property type="evidence" value="ECO:0007669"/>
    <property type="project" value="UniProtKB-UniRule"/>
</dbReference>
<dbReference type="KEGG" id="schv:BRCON_2056"/>
<dbReference type="Pfam" id="PF01227">
    <property type="entry name" value="GTP_cyclohydroI"/>
    <property type="match status" value="1"/>
</dbReference>
<dbReference type="PROSITE" id="PS00859">
    <property type="entry name" value="GTP_CYCLOHYDROL_1_1"/>
    <property type="match status" value="1"/>
</dbReference>
<dbReference type="UniPathway" id="UPA00848">
    <property type="reaction ID" value="UER00151"/>
</dbReference>
<dbReference type="Gene3D" id="1.10.286.10">
    <property type="match status" value="1"/>
</dbReference>
<dbReference type="EC" id="3.5.4.16" evidence="5"/>
<comment type="pathway">
    <text evidence="2 5">Cofactor biosynthesis; 7,8-dihydroneopterin triphosphate biosynthesis; 7,8-dihydroneopterin triphosphate from GTP: step 1/1.</text>
</comment>
<dbReference type="EMBL" id="CP030759">
    <property type="protein sequence ID" value="AXA36833.1"/>
    <property type="molecule type" value="Genomic_DNA"/>
</dbReference>
<keyword evidence="5" id="KW-0547">Nucleotide-binding</keyword>
<dbReference type="GO" id="GO:0005525">
    <property type="term" value="F:GTP binding"/>
    <property type="evidence" value="ECO:0007669"/>
    <property type="project" value="UniProtKB-KW"/>
</dbReference>
<keyword evidence="5" id="KW-0479">Metal-binding</keyword>
<dbReference type="HAMAP" id="MF_00223">
    <property type="entry name" value="FolE"/>
    <property type="match status" value="1"/>
</dbReference>
<evidence type="ECO:0000256" key="2">
    <source>
        <dbReference type="ARBA" id="ARBA00005080"/>
    </source>
</evidence>
<name>A0A2Z4Y8R0_SUMC1</name>
<feature type="binding site" evidence="5">
    <location>
        <position position="105"/>
    </location>
    <ligand>
        <name>Zn(2+)</name>
        <dbReference type="ChEBI" id="CHEBI:29105"/>
    </ligand>
</feature>
<keyword evidence="4 5" id="KW-0378">Hydrolase</keyword>
<dbReference type="NCBIfam" id="NF006825">
    <property type="entry name" value="PRK09347.1-2"/>
    <property type="match status" value="1"/>
</dbReference>
<keyword evidence="5" id="KW-0342">GTP-binding</keyword>
<dbReference type="PANTHER" id="PTHR11109">
    <property type="entry name" value="GTP CYCLOHYDROLASE I"/>
    <property type="match status" value="1"/>
</dbReference>
<protein>
    <recommendedName>
        <fullName evidence="5">GTP cyclohydrolase 1</fullName>
        <ecNumber evidence="5">3.5.4.16</ecNumber>
    </recommendedName>
    <alternativeName>
        <fullName evidence="5">GTP cyclohydrolase I</fullName>
        <shortName evidence="5">GTP-CH-I</shortName>
    </alternativeName>
</protein>
<dbReference type="NCBIfam" id="TIGR00063">
    <property type="entry name" value="folE"/>
    <property type="match status" value="1"/>
</dbReference>
<evidence type="ECO:0000259" key="6">
    <source>
        <dbReference type="Pfam" id="PF01227"/>
    </source>
</evidence>
<dbReference type="Gene3D" id="3.30.1130.10">
    <property type="match status" value="1"/>
</dbReference>
<reference evidence="7 8" key="1">
    <citation type="submission" date="2018-05" db="EMBL/GenBank/DDBJ databases">
        <title>A metagenomic window into the 2 km-deep terrestrial subsurface aquifer revealed taxonomically and functionally diverse microbial community comprising novel uncultured bacterial lineages.</title>
        <authorList>
            <person name="Kadnikov V.V."/>
            <person name="Mardanov A.V."/>
            <person name="Beletsky A.V."/>
            <person name="Banks D."/>
            <person name="Pimenov N.V."/>
            <person name="Frank Y.A."/>
            <person name="Karnachuk O.V."/>
            <person name="Ravin N.V."/>
        </authorList>
    </citation>
    <scope>NUCLEOTIDE SEQUENCE [LARGE SCALE GENOMIC DNA]</scope>
    <source>
        <strain evidence="7">BY</strain>
    </source>
</reference>
<dbReference type="AlphaFoldDB" id="A0A2Z4Y8R0"/>
<comment type="similarity">
    <text evidence="5">Belongs to the GTP cyclohydrolase I family.</text>
</comment>
<dbReference type="NCBIfam" id="NF006826">
    <property type="entry name" value="PRK09347.1-3"/>
    <property type="match status" value="1"/>
</dbReference>
<dbReference type="InterPro" id="IPR043134">
    <property type="entry name" value="GTP-CH-I_N"/>
</dbReference>
<feature type="binding site" evidence="5">
    <location>
        <position position="102"/>
    </location>
    <ligand>
        <name>Zn(2+)</name>
        <dbReference type="ChEBI" id="CHEBI:29105"/>
    </ligand>
</feature>
<dbReference type="InterPro" id="IPR001474">
    <property type="entry name" value="GTP_CycHdrlase_I"/>
</dbReference>
<keyword evidence="5" id="KW-0862">Zinc</keyword>
<gene>
    <name evidence="5" type="primary">folE</name>
    <name evidence="7" type="ORF">BRCON_2056</name>
</gene>
<evidence type="ECO:0000313" key="7">
    <source>
        <dbReference type="EMBL" id="AXA36833.1"/>
    </source>
</evidence>
<dbReference type="GO" id="GO:0003934">
    <property type="term" value="F:GTP cyclohydrolase I activity"/>
    <property type="evidence" value="ECO:0007669"/>
    <property type="project" value="UniProtKB-UniRule"/>
</dbReference>
<dbReference type="FunFam" id="3.30.1130.10:FF:000001">
    <property type="entry name" value="GTP cyclohydrolase 1"/>
    <property type="match status" value="1"/>
</dbReference>
<dbReference type="PROSITE" id="PS00860">
    <property type="entry name" value="GTP_CYCLOHYDROL_1_2"/>
    <property type="match status" value="1"/>
</dbReference>
<sequence>MAETHAHIRDIIEQADELALAEDVQPSHNPELEALVRRLLELIGEDPQREGLQRTPLRVARAWEALTAGYTMSLDRIVNNAIFHEKYDEIVSVKNIHFFSLCEHHLLPFFGIANVGYIPNGRVIGLSKIPRIVDMFARRLQLQERLTSQIAETIQQVLRPRGVAVVVEAYHLCMMMRGVEKQDSLTVTSCMLGDFKTNPQTRNEFLELCGRHSLKGR</sequence>
<feature type="domain" description="GTP cyclohydrolase I" evidence="6">
    <location>
        <begin position="33"/>
        <end position="209"/>
    </location>
</feature>
<keyword evidence="3 5" id="KW-0554">One-carbon metabolism</keyword>
<accession>A0A2Z4Y8R0</accession>
<dbReference type="SUPFAM" id="SSF55620">
    <property type="entry name" value="Tetrahydrobiopterin biosynthesis enzymes-like"/>
    <property type="match status" value="1"/>
</dbReference>
<evidence type="ECO:0000313" key="8">
    <source>
        <dbReference type="Proteomes" id="UP000262583"/>
    </source>
</evidence>
<comment type="subunit">
    <text evidence="5">Homopolymer.</text>
</comment>
<evidence type="ECO:0000256" key="3">
    <source>
        <dbReference type="ARBA" id="ARBA00022563"/>
    </source>
</evidence>
<comment type="catalytic activity">
    <reaction evidence="1 5">
        <text>GTP + H2O = 7,8-dihydroneopterin 3'-triphosphate + formate + H(+)</text>
        <dbReference type="Rhea" id="RHEA:17473"/>
        <dbReference type="ChEBI" id="CHEBI:15377"/>
        <dbReference type="ChEBI" id="CHEBI:15378"/>
        <dbReference type="ChEBI" id="CHEBI:15740"/>
        <dbReference type="ChEBI" id="CHEBI:37565"/>
        <dbReference type="ChEBI" id="CHEBI:58462"/>
        <dbReference type="EC" id="3.5.4.16"/>
    </reaction>
</comment>
<evidence type="ECO:0000256" key="1">
    <source>
        <dbReference type="ARBA" id="ARBA00001052"/>
    </source>
</evidence>
<dbReference type="GO" id="GO:0006729">
    <property type="term" value="P:tetrahydrobiopterin biosynthetic process"/>
    <property type="evidence" value="ECO:0007669"/>
    <property type="project" value="TreeGrafter"/>
</dbReference>
<dbReference type="GO" id="GO:0005737">
    <property type="term" value="C:cytoplasm"/>
    <property type="evidence" value="ECO:0007669"/>
    <property type="project" value="TreeGrafter"/>
</dbReference>
<dbReference type="GO" id="GO:0046654">
    <property type="term" value="P:tetrahydrofolate biosynthetic process"/>
    <property type="evidence" value="ECO:0007669"/>
    <property type="project" value="UniProtKB-UniRule"/>
</dbReference>
<dbReference type="InterPro" id="IPR043133">
    <property type="entry name" value="GTP-CH-I_C/QueF"/>
</dbReference>
<dbReference type="Proteomes" id="UP000262583">
    <property type="component" value="Chromosome"/>
</dbReference>
<dbReference type="InterPro" id="IPR018234">
    <property type="entry name" value="GTP_CycHdrlase_I_CS"/>
</dbReference>
<dbReference type="InterPro" id="IPR020602">
    <property type="entry name" value="GTP_CycHdrlase_I_dom"/>
</dbReference>
<dbReference type="GO" id="GO:0006730">
    <property type="term" value="P:one-carbon metabolic process"/>
    <property type="evidence" value="ECO:0007669"/>
    <property type="project" value="UniProtKB-UniRule"/>
</dbReference>
<proteinExistence type="inferred from homology"/>
<feature type="binding site" evidence="5">
    <location>
        <position position="173"/>
    </location>
    <ligand>
        <name>Zn(2+)</name>
        <dbReference type="ChEBI" id="CHEBI:29105"/>
    </ligand>
</feature>
<dbReference type="PANTHER" id="PTHR11109:SF7">
    <property type="entry name" value="GTP CYCLOHYDROLASE 1"/>
    <property type="match status" value="1"/>
</dbReference>